<dbReference type="SUPFAM" id="SSF48670">
    <property type="entry name" value="Transducin (heterotrimeric G protein), gamma chain"/>
    <property type="match status" value="1"/>
</dbReference>
<reference evidence="4" key="1">
    <citation type="submission" date="2016-06" db="UniProtKB">
        <authorList>
            <consortium name="WormBaseParasite"/>
        </authorList>
    </citation>
    <scope>IDENTIFICATION</scope>
</reference>
<accession>A0A183J5M6</accession>
<name>A0A183J5M6_9BILA</name>
<evidence type="ECO:0000313" key="2">
    <source>
        <dbReference type="EMBL" id="VDP37722.1"/>
    </source>
</evidence>
<dbReference type="Proteomes" id="UP000270296">
    <property type="component" value="Unassembled WGS sequence"/>
</dbReference>
<dbReference type="GO" id="GO:0007186">
    <property type="term" value="P:G protein-coupled receptor signaling pathway"/>
    <property type="evidence" value="ECO:0007669"/>
    <property type="project" value="InterPro"/>
</dbReference>
<evidence type="ECO:0000313" key="3">
    <source>
        <dbReference type="Proteomes" id="UP000270296"/>
    </source>
</evidence>
<sequence length="33" mass="3849">MEYCEKNRSKDVLVTGIADSHNPFQEKKSCIMF</sequence>
<dbReference type="AlphaFoldDB" id="A0A183J5M6"/>
<dbReference type="Gene3D" id="4.10.260.10">
    <property type="entry name" value="Transducin (heterotrimeric G protein), gamma chain"/>
    <property type="match status" value="1"/>
</dbReference>
<proteinExistence type="predicted"/>
<organism evidence="4">
    <name type="scientific">Soboliphyme baturini</name>
    <dbReference type="NCBI Taxonomy" id="241478"/>
    <lineage>
        <taxon>Eukaryota</taxon>
        <taxon>Metazoa</taxon>
        <taxon>Ecdysozoa</taxon>
        <taxon>Nematoda</taxon>
        <taxon>Enoplea</taxon>
        <taxon>Dorylaimia</taxon>
        <taxon>Dioctophymatida</taxon>
        <taxon>Dioctophymatoidea</taxon>
        <taxon>Soboliphymatidae</taxon>
        <taxon>Soboliphyme</taxon>
    </lineage>
</organism>
<protein>
    <submittedName>
        <fullName evidence="4">G protein gamma domain-containing protein</fullName>
    </submittedName>
</protein>
<dbReference type="PROSITE" id="PS50058">
    <property type="entry name" value="G_PROTEIN_GAMMA"/>
    <property type="match status" value="1"/>
</dbReference>
<evidence type="ECO:0000259" key="1">
    <source>
        <dbReference type="PROSITE" id="PS50058"/>
    </source>
</evidence>
<keyword evidence="3" id="KW-1185">Reference proteome</keyword>
<dbReference type="OrthoDB" id="6264244at2759"/>
<dbReference type="WBParaSite" id="SBAD_0001155401-mRNA-1">
    <property type="protein sequence ID" value="SBAD_0001155401-mRNA-1"/>
    <property type="gene ID" value="SBAD_0001155401"/>
</dbReference>
<dbReference type="Pfam" id="PF00631">
    <property type="entry name" value="G-gamma"/>
    <property type="match status" value="1"/>
</dbReference>
<reference evidence="2 3" key="2">
    <citation type="submission" date="2018-11" db="EMBL/GenBank/DDBJ databases">
        <authorList>
            <consortium name="Pathogen Informatics"/>
        </authorList>
    </citation>
    <scope>NUCLEOTIDE SEQUENCE [LARGE SCALE GENOMIC DNA]</scope>
</reference>
<dbReference type="InterPro" id="IPR036284">
    <property type="entry name" value="GGL_sf"/>
</dbReference>
<gene>
    <name evidence="2" type="ORF">SBAD_LOCUS11174</name>
</gene>
<feature type="domain" description="G protein gamma" evidence="1">
    <location>
        <begin position="1"/>
        <end position="33"/>
    </location>
</feature>
<evidence type="ECO:0000313" key="4">
    <source>
        <dbReference type="WBParaSite" id="SBAD_0001155401-mRNA-1"/>
    </source>
</evidence>
<dbReference type="InterPro" id="IPR015898">
    <property type="entry name" value="G-protein_gamma-like_dom"/>
</dbReference>
<dbReference type="EMBL" id="UZAM01015191">
    <property type="protein sequence ID" value="VDP37722.1"/>
    <property type="molecule type" value="Genomic_DNA"/>
</dbReference>